<evidence type="ECO:0000313" key="11">
    <source>
        <dbReference type="Proteomes" id="UP000822476"/>
    </source>
</evidence>
<dbReference type="GO" id="GO:0003725">
    <property type="term" value="F:double-stranded RNA binding"/>
    <property type="evidence" value="ECO:0007669"/>
    <property type="project" value="TreeGrafter"/>
</dbReference>
<dbReference type="PROSITE" id="PS51192">
    <property type="entry name" value="HELICASE_ATP_BIND_1"/>
    <property type="match status" value="1"/>
</dbReference>
<evidence type="ECO:0000259" key="8">
    <source>
        <dbReference type="PROSITE" id="PS51192"/>
    </source>
</evidence>
<proteinExistence type="predicted"/>
<comment type="caution">
    <text evidence="10">The sequence shown here is derived from an EMBL/GenBank/DDBJ whole genome shotgun (WGS) entry which is preliminary data.</text>
</comment>
<dbReference type="PROSITE" id="PS51194">
    <property type="entry name" value="HELICASE_CTER"/>
    <property type="match status" value="1"/>
</dbReference>
<keyword evidence="3" id="KW-0378">Hydrolase</keyword>
<evidence type="ECO:0000256" key="1">
    <source>
        <dbReference type="ARBA" id="ARBA00012552"/>
    </source>
</evidence>
<dbReference type="InterPro" id="IPR027417">
    <property type="entry name" value="P-loop_NTPase"/>
</dbReference>
<dbReference type="Gene3D" id="1.20.120.1080">
    <property type="match status" value="1"/>
</dbReference>
<dbReference type="EC" id="3.6.4.13" evidence="1"/>
<dbReference type="SUPFAM" id="SSF52540">
    <property type="entry name" value="P-loop containing nucleoside triphosphate hydrolases"/>
    <property type="match status" value="1"/>
</dbReference>
<dbReference type="PANTHER" id="PTHR18934:SF118">
    <property type="entry name" value="ATP-DEPENDENT RNA HELICASE DHX33"/>
    <property type="match status" value="1"/>
</dbReference>
<dbReference type="GO" id="GO:0045943">
    <property type="term" value="P:positive regulation of transcription by RNA polymerase I"/>
    <property type="evidence" value="ECO:0007669"/>
    <property type="project" value="TreeGrafter"/>
</dbReference>
<evidence type="ECO:0000256" key="7">
    <source>
        <dbReference type="SAM" id="MobiDB-lite"/>
    </source>
</evidence>
<evidence type="ECO:0000256" key="3">
    <source>
        <dbReference type="ARBA" id="ARBA00022801"/>
    </source>
</evidence>
<feature type="domain" description="Helicase C-terminal" evidence="9">
    <location>
        <begin position="243"/>
        <end position="429"/>
    </location>
</feature>
<dbReference type="Proteomes" id="UP000822476">
    <property type="component" value="Unassembled WGS sequence"/>
</dbReference>
<dbReference type="Pfam" id="PF21010">
    <property type="entry name" value="HA2_C"/>
    <property type="match status" value="1"/>
</dbReference>
<dbReference type="Gene3D" id="3.40.50.300">
    <property type="entry name" value="P-loop containing nucleotide triphosphate hydrolases"/>
    <property type="match status" value="2"/>
</dbReference>
<dbReference type="GO" id="GO:0003724">
    <property type="term" value="F:RNA helicase activity"/>
    <property type="evidence" value="ECO:0007669"/>
    <property type="project" value="UniProtKB-EC"/>
</dbReference>
<evidence type="ECO:0000256" key="4">
    <source>
        <dbReference type="ARBA" id="ARBA00022806"/>
    </source>
</evidence>
<feature type="region of interest" description="Disordered" evidence="7">
    <location>
        <begin position="855"/>
        <end position="874"/>
    </location>
</feature>
<feature type="domain" description="Helicase ATP-binding" evidence="8">
    <location>
        <begin position="25"/>
        <end position="220"/>
    </location>
</feature>
<dbReference type="GO" id="GO:0016787">
    <property type="term" value="F:hydrolase activity"/>
    <property type="evidence" value="ECO:0007669"/>
    <property type="project" value="UniProtKB-KW"/>
</dbReference>
<keyword evidence="4" id="KW-0347">Helicase</keyword>
<dbReference type="PANTHER" id="PTHR18934">
    <property type="entry name" value="ATP-DEPENDENT RNA HELICASE"/>
    <property type="match status" value="1"/>
</dbReference>
<evidence type="ECO:0000256" key="2">
    <source>
        <dbReference type="ARBA" id="ARBA00022741"/>
    </source>
</evidence>
<dbReference type="AlphaFoldDB" id="A0A8S9YPK2"/>
<keyword evidence="2" id="KW-0547">Nucleotide-binding</keyword>
<dbReference type="SMART" id="SM00487">
    <property type="entry name" value="DEXDc"/>
    <property type="match status" value="1"/>
</dbReference>
<dbReference type="SMART" id="SM00847">
    <property type="entry name" value="HA2"/>
    <property type="match status" value="1"/>
</dbReference>
<dbReference type="InterPro" id="IPR001650">
    <property type="entry name" value="Helicase_C-like"/>
</dbReference>
<dbReference type="Pfam" id="PF00270">
    <property type="entry name" value="DEAD"/>
    <property type="match status" value="1"/>
</dbReference>
<comment type="catalytic activity">
    <reaction evidence="6">
        <text>ATP + H2O = ADP + phosphate + H(+)</text>
        <dbReference type="Rhea" id="RHEA:13065"/>
        <dbReference type="ChEBI" id="CHEBI:15377"/>
        <dbReference type="ChEBI" id="CHEBI:15378"/>
        <dbReference type="ChEBI" id="CHEBI:30616"/>
        <dbReference type="ChEBI" id="CHEBI:43474"/>
        <dbReference type="ChEBI" id="CHEBI:456216"/>
        <dbReference type="EC" id="3.6.4.13"/>
    </reaction>
</comment>
<name>A0A8S9YPK2_9TREM</name>
<dbReference type="SMART" id="SM00490">
    <property type="entry name" value="HELICc"/>
    <property type="match status" value="1"/>
</dbReference>
<dbReference type="GO" id="GO:0005730">
    <property type="term" value="C:nucleolus"/>
    <property type="evidence" value="ECO:0007669"/>
    <property type="project" value="TreeGrafter"/>
</dbReference>
<dbReference type="CDD" id="cd18791">
    <property type="entry name" value="SF2_C_RHA"/>
    <property type="match status" value="1"/>
</dbReference>
<protein>
    <recommendedName>
        <fullName evidence="1">RNA helicase</fullName>
        <ecNumber evidence="1">3.6.4.13</ecNumber>
    </recommendedName>
</protein>
<evidence type="ECO:0000259" key="9">
    <source>
        <dbReference type="PROSITE" id="PS51194"/>
    </source>
</evidence>
<feature type="compositionally biased region" description="Basic residues" evidence="7">
    <location>
        <begin position="855"/>
        <end position="867"/>
    </location>
</feature>
<organism evidence="10 11">
    <name type="scientific">Paragonimus skrjabini miyazakii</name>
    <dbReference type="NCBI Taxonomy" id="59628"/>
    <lineage>
        <taxon>Eukaryota</taxon>
        <taxon>Metazoa</taxon>
        <taxon>Spiralia</taxon>
        <taxon>Lophotrochozoa</taxon>
        <taxon>Platyhelminthes</taxon>
        <taxon>Trematoda</taxon>
        <taxon>Digenea</taxon>
        <taxon>Plagiorchiida</taxon>
        <taxon>Troglotremata</taxon>
        <taxon>Troglotrematidae</taxon>
        <taxon>Paragonimus</taxon>
    </lineage>
</organism>
<evidence type="ECO:0000256" key="5">
    <source>
        <dbReference type="ARBA" id="ARBA00022840"/>
    </source>
</evidence>
<dbReference type="InterPro" id="IPR007502">
    <property type="entry name" value="Helicase-assoc_dom"/>
</dbReference>
<dbReference type="InterPro" id="IPR011545">
    <property type="entry name" value="DEAD/DEAH_box_helicase_dom"/>
</dbReference>
<dbReference type="InterPro" id="IPR014001">
    <property type="entry name" value="Helicase_ATP-bd"/>
</dbReference>
<gene>
    <name evidence="10" type="ORF">EG68_08122</name>
</gene>
<dbReference type="OrthoDB" id="10253254at2759"/>
<sequence>MSTNSRSLSETRKLLPIWKHKETLVETIKANQHCIIVSSTGSGKTTQLPQFLFEKNLLSGGIVAITQPRRVAAISVALRVAEEMGRGAIGVGPVGYCVRFEDMSDHRTTRLRYMTDGMLLREAVLDPDLSRYQYVILDEAHERSLNTDMLFGVVLTAAQRRAKALAMGRIDPQSFQHAVSQGDSKQKKPLPLLKIIVMSATIDPAPFVNFLGAEHTCVVYIEGRPHPIKVLNICEPSTDYVTDAALACIQIHKSKTCPPDRGILIFLTGEDEITRCCALIRELARLPRTNGQCVNQDGLEIMVFPLFASLPQGRQLQALAFTKQNCRKVIVSTNLAETSITIPGIRYVLDCGFAKVRYWDAKTGLETYRIQHISKSQAWQRAGRAGREAAGVCLRLYTEPEYKNMSLHPQPELLRAPLAGVMLALVSMNHKVPQRFPWLSRPSEASMDAGVHVLERLGAIELANDQVLEVATSTPGGSVNHFGVPERIVRPVQLTPLGSLMSAFPLDPRFSRTLLSAAQLGCLIEVLSVISMLYVSPVFYVPMERREQFEEIQQQFRHIEGDLASLLQVYRAYVRASRARGGRQTRLKFRTQVDESNLSPAQSRQQWCRTNCLNRARLDTAVNVRSQLKQIAQGAGLGRQFRSCGTDLSCITRAFLDAGFQDQVVILADSSLSGTLTVSSAPNHLLNPRQPIYTRADSGDVMTTSHTQCYFGIHPESQLYLSAFSAPPPKLLFIESLLQSGDKLENTDGNSRLVYMRQVAVVPPGPLGSNNSLDVTTWLNRTLGINPSSNCSIVVSGTKHNFSDVNRLSGLHATNSGHRSPCHGCIESHPKRICRGDGTAVVVVQDSKLTALTRRQRRRLSKQRKKALVAPDTS</sequence>
<keyword evidence="11" id="KW-1185">Reference proteome</keyword>
<keyword evidence="5" id="KW-0067">ATP-binding</keyword>
<reference evidence="10" key="1">
    <citation type="submission" date="2019-07" db="EMBL/GenBank/DDBJ databases">
        <title>Annotation for the trematode Paragonimus miyazaki's.</title>
        <authorList>
            <person name="Choi Y.-J."/>
        </authorList>
    </citation>
    <scope>NUCLEOTIDE SEQUENCE</scope>
    <source>
        <strain evidence="10">Japan</strain>
    </source>
</reference>
<dbReference type="EMBL" id="JTDE01004574">
    <property type="protein sequence ID" value="KAF7254860.1"/>
    <property type="molecule type" value="Genomic_DNA"/>
</dbReference>
<evidence type="ECO:0000256" key="6">
    <source>
        <dbReference type="ARBA" id="ARBA00047984"/>
    </source>
</evidence>
<accession>A0A8S9YPK2</accession>
<dbReference type="GO" id="GO:0005524">
    <property type="term" value="F:ATP binding"/>
    <property type="evidence" value="ECO:0007669"/>
    <property type="project" value="UniProtKB-KW"/>
</dbReference>
<evidence type="ECO:0000313" key="10">
    <source>
        <dbReference type="EMBL" id="KAF7254860.1"/>
    </source>
</evidence>
<dbReference type="Pfam" id="PF00271">
    <property type="entry name" value="Helicase_C"/>
    <property type="match status" value="1"/>
</dbReference>